<name>A0A845U6V5_9PROT</name>
<dbReference type="RefSeq" id="WP_163098300.1">
    <property type="nucleotide sequence ID" value="NZ_CP127523.1"/>
</dbReference>
<sequence>MAEFPIPPAGNSTQPVEPLRPLSDEARDKTPHPKPHPKREKRGDESGHQIDEFA</sequence>
<evidence type="ECO:0000313" key="2">
    <source>
        <dbReference type="EMBL" id="NDU43096.1"/>
    </source>
</evidence>
<feature type="region of interest" description="Disordered" evidence="1">
    <location>
        <begin position="1"/>
        <end position="54"/>
    </location>
</feature>
<proteinExistence type="predicted"/>
<accession>A0A845U6V5</accession>
<comment type="caution">
    <text evidence="2">The sequence shown here is derived from an EMBL/GenBank/DDBJ whole genome shotgun (WGS) entry which is preliminary data.</text>
</comment>
<reference evidence="2" key="1">
    <citation type="submission" date="2019-11" db="EMBL/GenBank/DDBJ databases">
        <title>Acidithiobacillus ferrianus sp. nov.: a facultatively anaerobic and extremely acidophilic chemolithoautotroph.</title>
        <authorList>
            <person name="Norris P.R."/>
            <person name="Falagan C."/>
            <person name="Moya-Beltran A."/>
            <person name="Castro M."/>
            <person name="Quatrini R."/>
            <person name="Johnson D.B."/>
        </authorList>
    </citation>
    <scope>NUCLEOTIDE SEQUENCE [LARGE SCALE GENOMIC DNA]</scope>
    <source>
        <strain evidence="2">MG</strain>
    </source>
</reference>
<dbReference type="EMBL" id="WNJL01000035">
    <property type="protein sequence ID" value="NDU43096.1"/>
    <property type="molecule type" value="Genomic_DNA"/>
</dbReference>
<gene>
    <name evidence="2" type="ORF">GL267_10745</name>
</gene>
<feature type="compositionally biased region" description="Basic and acidic residues" evidence="1">
    <location>
        <begin position="22"/>
        <end position="31"/>
    </location>
</feature>
<dbReference type="AlphaFoldDB" id="A0A845U6V5"/>
<evidence type="ECO:0000256" key="1">
    <source>
        <dbReference type="SAM" id="MobiDB-lite"/>
    </source>
</evidence>
<protein>
    <submittedName>
        <fullName evidence="2">Uncharacterized protein</fullName>
    </submittedName>
</protein>
<organism evidence="2">
    <name type="scientific">Acidithiobacillus ferrianus</name>
    <dbReference type="NCBI Taxonomy" id="2678518"/>
    <lineage>
        <taxon>Bacteria</taxon>
        <taxon>Pseudomonadati</taxon>
        <taxon>Pseudomonadota</taxon>
        <taxon>Acidithiobacillia</taxon>
        <taxon>Acidithiobacillales</taxon>
        <taxon>Acidithiobacillaceae</taxon>
        <taxon>Acidithiobacillus</taxon>
    </lineage>
</organism>
<feature type="compositionally biased region" description="Basic and acidic residues" evidence="1">
    <location>
        <begin position="41"/>
        <end position="54"/>
    </location>
</feature>